<accession>A0AAN0T413</accession>
<dbReference type="AlphaFoldDB" id="A0AAN0T413"/>
<dbReference type="EMBL" id="CP010525">
    <property type="protein sequence ID" value="AJO21454.1"/>
    <property type="molecule type" value="Genomic_DNA"/>
</dbReference>
<evidence type="ECO:0000313" key="2">
    <source>
        <dbReference type="Proteomes" id="UP000032024"/>
    </source>
</evidence>
<sequence length="41" mass="4809">MAKILVKSGIFVYSASPNYDDDLSQLDPTTKRERWEEKYLT</sequence>
<keyword evidence="2" id="KW-1185">Reference proteome</keyword>
<proteinExistence type="predicted"/>
<gene>
    <name evidence="1" type="ORF">SB48_HM08orf01009</name>
</gene>
<dbReference type="Proteomes" id="UP000032024">
    <property type="component" value="Chromosome"/>
</dbReference>
<reference evidence="2" key="1">
    <citation type="submission" date="2015-01" db="EMBL/GenBank/DDBJ databases">
        <title>Comparative genome analysis of Bacillus coagulans HM-08, Clostridium butyricum HM-68, Bacillus subtilis HM-66 and Bacillus paralicheniformis BL-09.</title>
        <authorList>
            <person name="Zhang H."/>
        </authorList>
    </citation>
    <scope>NUCLEOTIDE SEQUENCE [LARGE SCALE GENOMIC DNA]</scope>
    <source>
        <strain evidence="2">HM-08</strain>
    </source>
</reference>
<protein>
    <submittedName>
        <fullName evidence="1">Uncharacterized protein</fullName>
    </submittedName>
</protein>
<name>A0AAN0T413_HEYCO</name>
<evidence type="ECO:0000313" key="1">
    <source>
        <dbReference type="EMBL" id="AJO21454.1"/>
    </source>
</evidence>
<organism evidence="1 2">
    <name type="scientific">Heyndrickxia coagulans</name>
    <name type="common">Weizmannia coagulans</name>
    <dbReference type="NCBI Taxonomy" id="1398"/>
    <lineage>
        <taxon>Bacteria</taxon>
        <taxon>Bacillati</taxon>
        <taxon>Bacillota</taxon>
        <taxon>Bacilli</taxon>
        <taxon>Bacillales</taxon>
        <taxon>Bacillaceae</taxon>
        <taxon>Heyndrickxia</taxon>
    </lineage>
</organism>